<comment type="caution">
    <text evidence="1">The sequence shown here is derived from an EMBL/GenBank/DDBJ whole genome shotgun (WGS) entry which is preliminary data.</text>
</comment>
<evidence type="ECO:0000313" key="1">
    <source>
        <dbReference type="EMBL" id="RYB07922.1"/>
    </source>
</evidence>
<reference evidence="1 2" key="2">
    <citation type="submission" date="2019-02" db="EMBL/GenBank/DDBJ databases">
        <title>'Lichenibacterium ramalinii' gen. nov. sp. nov., 'Lichenibacterium minor' gen. nov. sp. nov.</title>
        <authorList>
            <person name="Pankratov T."/>
        </authorList>
    </citation>
    <scope>NUCLEOTIDE SEQUENCE [LARGE SCALE GENOMIC DNA]</scope>
    <source>
        <strain evidence="1 2">RmlP001</strain>
    </source>
</reference>
<proteinExistence type="predicted"/>
<dbReference type="Proteomes" id="UP000289411">
    <property type="component" value="Unassembled WGS sequence"/>
</dbReference>
<dbReference type="EMBL" id="QYBC01000001">
    <property type="protein sequence ID" value="RYB07922.1"/>
    <property type="molecule type" value="Genomic_DNA"/>
</dbReference>
<evidence type="ECO:0000313" key="2">
    <source>
        <dbReference type="Proteomes" id="UP000289411"/>
    </source>
</evidence>
<keyword evidence="2" id="KW-1185">Reference proteome</keyword>
<protein>
    <submittedName>
        <fullName evidence="1">ImmA/IrrE family metallo-endopeptidase</fullName>
    </submittedName>
</protein>
<accession>A0A4Q2RK33</accession>
<dbReference type="OrthoDB" id="596881at2"/>
<sequence>MDAAMPLTIDVAPHVLDEGSPEERATFGRFSIDAGVVSLTEGVDTFVHSLQSGPLVPAYHAAQWFAWNWWRLRWEPRRGGEAWAFAHRMATIGEGYLWPQIEISTDGLRTVLQCRASRADAEPFRYTASRAVIVPAHDVERALDAFIPEVIARLRRASVGETNLDRLWRDVVRERGDPELHERRKLEALLGAEPDEADEELLATLEGDLSTLGRPIVEEIAAGGTVASLTDMESQARAIGSPLHRHDMIRIGADALRPQPGLAAWKVGRDVARKVRDVAGCDRAPVADRHLAAFAGADDRVLSTKQGTPPFSFSLRETEATETVVLRSPIRVNRRFNLARILGDRLMFGDGKLSPATHAYTYRQRAQRAFAAELLCPSVVIDAETATDDSTDRQSEVAEHFGVSDYVVRMVVERTRFEDQGDEEEAEVTAT</sequence>
<organism evidence="1 2">
    <name type="scientific">Lichenibacterium ramalinae</name>
    <dbReference type="NCBI Taxonomy" id="2316527"/>
    <lineage>
        <taxon>Bacteria</taxon>
        <taxon>Pseudomonadati</taxon>
        <taxon>Pseudomonadota</taxon>
        <taxon>Alphaproteobacteria</taxon>
        <taxon>Hyphomicrobiales</taxon>
        <taxon>Lichenihabitantaceae</taxon>
        <taxon>Lichenibacterium</taxon>
    </lineage>
</organism>
<reference evidence="1 2" key="1">
    <citation type="submission" date="2018-09" db="EMBL/GenBank/DDBJ databases">
        <authorList>
            <person name="Grouzdev D.S."/>
            <person name="Krutkina M.S."/>
        </authorList>
    </citation>
    <scope>NUCLEOTIDE SEQUENCE [LARGE SCALE GENOMIC DNA]</scope>
    <source>
        <strain evidence="1 2">RmlP001</strain>
    </source>
</reference>
<gene>
    <name evidence="1" type="ORF">D3272_02065</name>
</gene>
<name>A0A4Q2RK33_9HYPH</name>
<dbReference type="AlphaFoldDB" id="A0A4Q2RK33"/>